<name>A0A4Y2A426_ARAVE</name>
<sequence length="112" mass="12581">MKVEESVVSCGNNHNCNISRYTEQLVTTCSMKKMGPYNFVFHMAQKTFTFGESLSCSTMACRSSVPHTLTLCRFTFPDRWKVASSLNINIPAKSSLSSIVCCIRVQKSNRRA</sequence>
<proteinExistence type="predicted"/>
<dbReference type="EMBL" id="BGPR01000004">
    <property type="protein sequence ID" value="GBL73714.1"/>
    <property type="molecule type" value="Genomic_DNA"/>
</dbReference>
<accession>A0A4Y2A426</accession>
<evidence type="ECO:0000313" key="1">
    <source>
        <dbReference type="EMBL" id="GBL73714.1"/>
    </source>
</evidence>
<keyword evidence="2" id="KW-1185">Reference proteome</keyword>
<organism evidence="1 2">
    <name type="scientific">Araneus ventricosus</name>
    <name type="common">Orbweaver spider</name>
    <name type="synonym">Epeira ventricosa</name>
    <dbReference type="NCBI Taxonomy" id="182803"/>
    <lineage>
        <taxon>Eukaryota</taxon>
        <taxon>Metazoa</taxon>
        <taxon>Ecdysozoa</taxon>
        <taxon>Arthropoda</taxon>
        <taxon>Chelicerata</taxon>
        <taxon>Arachnida</taxon>
        <taxon>Araneae</taxon>
        <taxon>Araneomorphae</taxon>
        <taxon>Entelegynae</taxon>
        <taxon>Araneoidea</taxon>
        <taxon>Araneidae</taxon>
        <taxon>Araneus</taxon>
    </lineage>
</organism>
<dbReference type="AlphaFoldDB" id="A0A4Y2A426"/>
<dbReference type="Proteomes" id="UP000499080">
    <property type="component" value="Unassembled WGS sequence"/>
</dbReference>
<reference evidence="1 2" key="1">
    <citation type="journal article" date="2019" name="Sci. Rep.">
        <title>Orb-weaving spider Araneus ventricosus genome elucidates the spidroin gene catalogue.</title>
        <authorList>
            <person name="Kono N."/>
            <person name="Nakamura H."/>
            <person name="Ohtoshi R."/>
            <person name="Moran D.A.P."/>
            <person name="Shinohara A."/>
            <person name="Yoshida Y."/>
            <person name="Fujiwara M."/>
            <person name="Mori M."/>
            <person name="Tomita M."/>
            <person name="Arakawa K."/>
        </authorList>
    </citation>
    <scope>NUCLEOTIDE SEQUENCE [LARGE SCALE GENOMIC DNA]</scope>
</reference>
<evidence type="ECO:0000313" key="2">
    <source>
        <dbReference type="Proteomes" id="UP000499080"/>
    </source>
</evidence>
<comment type="caution">
    <text evidence="1">The sequence shown here is derived from an EMBL/GenBank/DDBJ whole genome shotgun (WGS) entry which is preliminary data.</text>
</comment>
<protein>
    <submittedName>
        <fullName evidence="1">Uncharacterized protein</fullName>
    </submittedName>
</protein>
<gene>
    <name evidence="1" type="ORF">AVEN_230702_1</name>
</gene>